<organism evidence="2 3">
    <name type="scientific">Botryosphaeria dothidea</name>
    <dbReference type="NCBI Taxonomy" id="55169"/>
    <lineage>
        <taxon>Eukaryota</taxon>
        <taxon>Fungi</taxon>
        <taxon>Dikarya</taxon>
        <taxon>Ascomycota</taxon>
        <taxon>Pezizomycotina</taxon>
        <taxon>Dothideomycetes</taxon>
        <taxon>Dothideomycetes incertae sedis</taxon>
        <taxon>Botryosphaeriales</taxon>
        <taxon>Botryosphaeriaceae</taxon>
        <taxon>Botryosphaeria</taxon>
    </lineage>
</organism>
<feature type="region of interest" description="Disordered" evidence="1">
    <location>
        <begin position="279"/>
        <end position="311"/>
    </location>
</feature>
<dbReference type="AlphaFoldDB" id="A0A8H4N208"/>
<name>A0A8H4N208_9PEZI</name>
<accession>A0A8H4N208</accession>
<protein>
    <submittedName>
        <fullName evidence="2">Uncharacterized protein</fullName>
    </submittedName>
</protein>
<keyword evidence="3" id="KW-1185">Reference proteome</keyword>
<dbReference type="EMBL" id="WWBZ02000022">
    <property type="protein sequence ID" value="KAF4307929.1"/>
    <property type="molecule type" value="Genomic_DNA"/>
</dbReference>
<gene>
    <name evidence="2" type="ORF">GTA08_BOTSDO04237</name>
</gene>
<comment type="caution">
    <text evidence="2">The sequence shown here is derived from an EMBL/GenBank/DDBJ whole genome shotgun (WGS) entry which is preliminary data.</text>
</comment>
<proteinExistence type="predicted"/>
<dbReference type="Proteomes" id="UP000572817">
    <property type="component" value="Unassembled WGS sequence"/>
</dbReference>
<evidence type="ECO:0000256" key="1">
    <source>
        <dbReference type="SAM" id="MobiDB-lite"/>
    </source>
</evidence>
<evidence type="ECO:0000313" key="3">
    <source>
        <dbReference type="Proteomes" id="UP000572817"/>
    </source>
</evidence>
<evidence type="ECO:0000313" key="2">
    <source>
        <dbReference type="EMBL" id="KAF4307929.1"/>
    </source>
</evidence>
<feature type="compositionally biased region" description="Acidic residues" evidence="1">
    <location>
        <begin position="279"/>
        <end position="288"/>
    </location>
</feature>
<reference evidence="2" key="1">
    <citation type="submission" date="2020-04" db="EMBL/GenBank/DDBJ databases">
        <title>Genome Assembly and Annotation of Botryosphaeria dothidea sdau 11-99, a Latent Pathogen of Apple Fruit Ring Rot in China.</title>
        <authorList>
            <person name="Yu C."/>
            <person name="Diao Y."/>
            <person name="Lu Q."/>
            <person name="Zhao J."/>
            <person name="Cui S."/>
            <person name="Peng C."/>
            <person name="He B."/>
            <person name="Liu H."/>
        </authorList>
    </citation>
    <scope>NUCLEOTIDE SEQUENCE [LARGE SCALE GENOMIC DNA]</scope>
    <source>
        <strain evidence="2">Sdau11-99</strain>
    </source>
</reference>
<sequence>MHPNLRLPRTTPGPWVAVEDPTKADDTRVECPCITDTPSDATDKVLDGWTAGEEQRQLRTVECLFAAGKQALQEGEDTGVLPIQRPANQHEVRGKHGFELLHPVPVFHKGGHLQTLQTHVEDADGAERDSIVSHDQLAKLVLYFVKDGAQDALRGCDYEAVRARIRQLEHGPCYSEGGSLEEYRPYLALEERWHRRELWEDLADLMFYDDDDVEPVSLRPPTWTVQKILHPDLLDHYCRKKILFTKNKTVAKYTDWVTATLASKGVRVWNHRRDEMEDSAEDMDDMEIDGSWGGGGRRGYKESKHAPRGRF</sequence>